<sequence>MLHTATQEIFNYWNGLRGSRPAPLRSEIDPSALRRFLPHLFIVNSTVSDRPTFALAGTRICELFDRELRGLDYTFMWLGGQDDEPTTILNHVLFYERPALLDIRLSHDEQDYAHDLLLMPIRSQGYQSDRVLGALVPRETPLPFTALPVRGLAFESWGFVKPDGTRPTISADSNVSTAMPITFFRRLVGQKTAQPGR</sequence>
<protein>
    <recommendedName>
        <fullName evidence="3">PAS domain-containing protein</fullName>
    </recommendedName>
</protein>
<comment type="caution">
    <text evidence="1">The sequence shown here is derived from an EMBL/GenBank/DDBJ whole genome shotgun (WGS) entry which is preliminary data.</text>
</comment>
<evidence type="ECO:0008006" key="3">
    <source>
        <dbReference type="Google" id="ProtNLM"/>
    </source>
</evidence>
<keyword evidence="2" id="KW-1185">Reference proteome</keyword>
<name>A0A7X0CXY7_9HYPH</name>
<accession>A0A7X0CXY7</accession>
<proteinExistence type="predicted"/>
<reference evidence="1 2" key="1">
    <citation type="submission" date="2020-08" db="EMBL/GenBank/DDBJ databases">
        <title>Genomic Encyclopedia of Type Strains, Phase IV (KMG-IV): sequencing the most valuable type-strain genomes for metagenomic binning, comparative biology and taxonomic classification.</title>
        <authorList>
            <person name="Goeker M."/>
        </authorList>
    </citation>
    <scope>NUCLEOTIDE SEQUENCE [LARGE SCALE GENOMIC DNA]</scope>
    <source>
        <strain evidence="1 2">DSM 100734</strain>
    </source>
</reference>
<dbReference type="PIRSF" id="PIRSF031878">
    <property type="entry name" value="UCP031878"/>
    <property type="match status" value="1"/>
</dbReference>
<evidence type="ECO:0000313" key="1">
    <source>
        <dbReference type="EMBL" id="MBB6160704.1"/>
    </source>
</evidence>
<dbReference type="Proteomes" id="UP000547879">
    <property type="component" value="Unassembled WGS sequence"/>
</dbReference>
<dbReference type="RefSeq" id="WP_183989418.1">
    <property type="nucleotide sequence ID" value="NZ_BMHW01000001.1"/>
</dbReference>
<dbReference type="AlphaFoldDB" id="A0A7X0CXY7"/>
<dbReference type="Pfam" id="PF07310">
    <property type="entry name" value="PAS_5"/>
    <property type="match status" value="1"/>
</dbReference>
<dbReference type="InterPro" id="IPR009922">
    <property type="entry name" value="DUF1457"/>
</dbReference>
<gene>
    <name evidence="1" type="ORF">HNQ72_000501</name>
</gene>
<dbReference type="EMBL" id="JACHEG010000001">
    <property type="protein sequence ID" value="MBB6160704.1"/>
    <property type="molecule type" value="Genomic_DNA"/>
</dbReference>
<evidence type="ECO:0000313" key="2">
    <source>
        <dbReference type="Proteomes" id="UP000547879"/>
    </source>
</evidence>
<organism evidence="1 2">
    <name type="scientific">Rhizobium wenxiniae</name>
    <dbReference type="NCBI Taxonomy" id="1737357"/>
    <lineage>
        <taxon>Bacteria</taxon>
        <taxon>Pseudomonadati</taxon>
        <taxon>Pseudomonadota</taxon>
        <taxon>Alphaproteobacteria</taxon>
        <taxon>Hyphomicrobiales</taxon>
        <taxon>Rhizobiaceae</taxon>
        <taxon>Rhizobium/Agrobacterium group</taxon>
        <taxon>Rhizobium</taxon>
    </lineage>
</organism>